<evidence type="ECO:0000313" key="1">
    <source>
        <dbReference type="EMBL" id="SUA24794.1"/>
    </source>
</evidence>
<dbReference type="AlphaFoldDB" id="A0A378W2V6"/>
<dbReference type="EMBL" id="UGRI01000001">
    <property type="protein sequence ID" value="SUA24794.1"/>
    <property type="molecule type" value="Genomic_DNA"/>
</dbReference>
<accession>A0A378W2V6</accession>
<proteinExistence type="predicted"/>
<organism evidence="1">
    <name type="scientific">Neisseria gonorrhoeae</name>
    <dbReference type="NCBI Taxonomy" id="485"/>
    <lineage>
        <taxon>Bacteria</taxon>
        <taxon>Pseudomonadati</taxon>
        <taxon>Pseudomonadota</taxon>
        <taxon>Betaproteobacteria</taxon>
        <taxon>Neisseriales</taxon>
        <taxon>Neisseriaceae</taxon>
        <taxon>Neisseria</taxon>
    </lineage>
</organism>
<gene>
    <name evidence="1" type="ORF">NCTC11421_02798</name>
</gene>
<sequence>MTADETMLPWHELSALLDRIRTACDRYDQQAIRDLLVNAPTGFTPTGGICDLLWVCETHRKNAV</sequence>
<protein>
    <submittedName>
        <fullName evidence="1">Pilin glycosylation protein</fullName>
    </submittedName>
</protein>
<name>A0A378W2V6_NEIGO</name>
<reference evidence="1" key="1">
    <citation type="submission" date="2018-06" db="EMBL/GenBank/DDBJ databases">
        <authorList>
            <consortium name="Pathogen Informatics"/>
            <person name="Doyle S."/>
        </authorList>
    </citation>
    <scope>NUCLEOTIDE SEQUENCE [LARGE SCALE GENOMIC DNA]</scope>
    <source>
        <strain evidence="1">NCTC11421</strain>
    </source>
</reference>